<keyword evidence="4" id="KW-1185">Reference proteome</keyword>
<name>A0ABW8Q8C7_9FLAO</name>
<reference evidence="3 4" key="1">
    <citation type="journal article" date="2016" name="Sci. Rep.">
        <title>Whole genome sequencing identifies a novel species of the genus Capnocytophaga isolated from dog and cat bite wounds in humans.</title>
        <authorList>
            <person name="Zangenah S."/>
            <person name="Abbasi N."/>
            <person name="Andersson A.F."/>
            <person name="Bergman P."/>
        </authorList>
    </citation>
    <scope>NUCLEOTIDE SEQUENCE [LARGE SCALE GENOMIC DNA]</scope>
    <source>
        <strain evidence="3 4">W5</strain>
    </source>
</reference>
<gene>
    <name evidence="3" type="ORF">ACI76L_02430</name>
</gene>
<sequence>MTSIQLFNELNGKEVSRNYLQEILQQAKTENQTSVIYRISKILNDYPNVKHFDINIVQYPQGLAGAMHTGDYREALDDCGRLKKGWKFVKGNVIKVEKKEKKEVSKPKKQVTKTEKKATETEKEYKITHEIRLQYPKSYTDADIIASMKKMDKFREDVKAATCKTCDKKYKFLIYKTQTSNKYTLAFSFADLADENKSVFDFRKTHKGQGYNEFFVINNAILLEKYKKGTDYLILSKSDFDKKEFYKHLEKQEIKNIENQEETFIKYVLPLYEERKANPDKKLSVKESKDSFFVESKEFWKVFKNIQTDYVKTQHLRGIIKILPKGFEMLEKNCKTCEIVDKLQTKLIFSKMNGRGKESSLKNRLNDLFGKEITLEALFLEFENYSATKYELGDVGKERKVFYNGLEFSFWWQNESLDIQISQSFADYIFTHIEDKDKALFETIKKIIDKERKKKTAKPVKKSQDKKQNSVEKSSNALTITGDSTTKLNILLSSTEKENQSAKDIQNIFDKKLSKMLRLQSGFINTNEFDFKAPKTSKKGIESFERIVTKDELRPALTGVLIEKDFYVGTDAHKLLIIERTKNDGLKTGKIYDVNARYSNYLKGFKNIDDALSEKEWNDERYIDAVFPNYEAVFPKQYQWKTPFVDIEPIINHAYKAYYLLKFDVQKNDNYTIPFRIEKMEISFNALYLFDTLQCLYASGTKQVSFECVAYNKPMIIKSKENKNVALLMPVIVEKKSDLNVNQVQISATENKDFKESQGLASPCLSGLVAPTAQSSETIAFNKEILKAKREGFNTDKVLKLGKAKGELKKIVGDKEMRISQATIKKAMTKDDSHIITWENLINLPDYLNNPLAIFKSKTAGFVVLTEIINAKNKPVIAPLHIVTKGNYIEVKSLYSRKNDSTYQNWVKEDLLLYINKKSDLAFKTMGTIPNLDSKSQDKSTKKSVSGKKTAENFGLGLPLTNEIRKKAFTDKGKLRKGWYYEENGILTNGKYFYIPKDKKQIEYQLLKEKVLDKISQKQKIKSELNDLESDAKGKNDYKLNWLNNGYSRMDFYQSLLPKLKETISNIEKEAVWEIVENSVADGKNGNRAFTWNGKKSKEYQVFLKRFGIKEGKAYLLNEDALFVYHFVKEAIKKEISKVRGDREKLEKKYGLAAPIPVVETTQEPISSESAGPQVFAEESPLPPERETYQTEPVNPLPEVAHHRKGSLAEQLANAPTQTESYQIDRVDMAQFLGDMEIKNTDSLVITLTGGQGSGKTRFAFQFMNDLAQRYKVGHISIEEHPESRLYIEKVHQYLNPTALNNIEAHDVRSLSEIDKIIRENEVIVIDSFQKIKEIDSKFEVDKDLRKKYNGKLFLVIFQQTTDGKMRGGSKSQFDGDIILFTEKFANYQENYVYPDKNRYNSIPADQLKYNIFQQRLLPVETEEQTTENQVYDVIY</sequence>
<evidence type="ECO:0000256" key="1">
    <source>
        <dbReference type="SAM" id="MobiDB-lite"/>
    </source>
</evidence>
<dbReference type="Pfam" id="PF18819">
    <property type="entry name" value="MuF_C"/>
    <property type="match status" value="1"/>
</dbReference>
<accession>A0ABW8Q8C7</accession>
<evidence type="ECO:0000259" key="2">
    <source>
        <dbReference type="Pfam" id="PF18819"/>
    </source>
</evidence>
<protein>
    <recommendedName>
        <fullName evidence="2">Phage MuF C-terminal domain-containing protein</fullName>
    </recommendedName>
</protein>
<dbReference type="InterPro" id="IPR027417">
    <property type="entry name" value="P-loop_NTPase"/>
</dbReference>
<dbReference type="InterPro" id="IPR046938">
    <property type="entry name" value="DNA_clamp_sf"/>
</dbReference>
<dbReference type="Proteomes" id="UP001622370">
    <property type="component" value="Unassembled WGS sequence"/>
</dbReference>
<dbReference type="EMBL" id="JBJGWJ010000001">
    <property type="protein sequence ID" value="MFK8292632.1"/>
    <property type="molecule type" value="Genomic_DNA"/>
</dbReference>
<organism evidence="3 4">
    <name type="scientific">Capnocytophaga stomatis</name>
    <dbReference type="NCBI Taxonomy" id="1848904"/>
    <lineage>
        <taxon>Bacteria</taxon>
        <taxon>Pseudomonadati</taxon>
        <taxon>Bacteroidota</taxon>
        <taxon>Flavobacteriia</taxon>
        <taxon>Flavobacteriales</taxon>
        <taxon>Flavobacteriaceae</taxon>
        <taxon>Capnocytophaga</taxon>
    </lineage>
</organism>
<dbReference type="Gene3D" id="3.40.50.300">
    <property type="entry name" value="P-loop containing nucleotide triphosphate hydrolases"/>
    <property type="match status" value="1"/>
</dbReference>
<feature type="domain" description="Phage MuF C-terminal" evidence="2">
    <location>
        <begin position="825"/>
        <end position="918"/>
    </location>
</feature>
<dbReference type="Gene3D" id="3.10.150.10">
    <property type="entry name" value="DNA Polymerase III, subunit A, domain 2"/>
    <property type="match status" value="1"/>
</dbReference>
<comment type="caution">
    <text evidence="3">The sequence shown here is derived from an EMBL/GenBank/DDBJ whole genome shotgun (WGS) entry which is preliminary data.</text>
</comment>
<proteinExistence type="predicted"/>
<evidence type="ECO:0000313" key="4">
    <source>
        <dbReference type="Proteomes" id="UP001622370"/>
    </source>
</evidence>
<dbReference type="InterPro" id="IPR041131">
    <property type="entry name" value="MuF_C"/>
</dbReference>
<feature type="region of interest" description="Disordered" evidence="1">
    <location>
        <begin position="455"/>
        <end position="476"/>
    </location>
</feature>
<evidence type="ECO:0000313" key="3">
    <source>
        <dbReference type="EMBL" id="MFK8292632.1"/>
    </source>
</evidence>
<dbReference type="SUPFAM" id="SSF52540">
    <property type="entry name" value="P-loop containing nucleoside triphosphate hydrolases"/>
    <property type="match status" value="1"/>
</dbReference>
<dbReference type="RefSeq" id="WP_405253675.1">
    <property type="nucleotide sequence ID" value="NZ_JBJGWE010000001.1"/>
</dbReference>
<dbReference type="SUPFAM" id="SSF55979">
    <property type="entry name" value="DNA clamp"/>
    <property type="match status" value="1"/>
</dbReference>